<evidence type="ECO:0000256" key="1">
    <source>
        <dbReference type="SAM" id="MobiDB-lite"/>
    </source>
</evidence>
<sequence>MLNKKKEQQPSLAPGIDDEEELDQRATEEEIERGEFTEVTHLSYDEVDES</sequence>
<evidence type="ECO:0000313" key="2">
    <source>
        <dbReference type="EMBL" id="EHL78132.1"/>
    </source>
</evidence>
<name>G9QL33_9BACI</name>
<proteinExistence type="predicted"/>
<comment type="caution">
    <text evidence="2">The sequence shown here is derived from an EMBL/GenBank/DDBJ whole genome shotgun (WGS) entry which is preliminary data.</text>
</comment>
<protein>
    <submittedName>
        <fullName evidence="2">Uncharacterized protein</fullName>
    </submittedName>
</protein>
<keyword evidence="3" id="KW-1185">Reference proteome</keyword>
<dbReference type="Proteomes" id="UP000011747">
    <property type="component" value="Unassembled WGS sequence"/>
</dbReference>
<organism evidence="2 3">
    <name type="scientific">Bacillus smithii 7_3_47FAA</name>
    <dbReference type="NCBI Taxonomy" id="665952"/>
    <lineage>
        <taxon>Bacteria</taxon>
        <taxon>Bacillati</taxon>
        <taxon>Bacillota</taxon>
        <taxon>Bacilli</taxon>
        <taxon>Bacillales</taxon>
        <taxon>Bacillaceae</taxon>
        <taxon>Bacillus</taxon>
    </lineage>
</organism>
<reference evidence="2 3" key="1">
    <citation type="submission" date="2011-09" db="EMBL/GenBank/DDBJ databases">
        <title>The Genome Sequence of Bacillus smithii 7_3_47FAA.</title>
        <authorList>
            <consortium name="The Broad Institute Genome Sequencing Platform"/>
            <person name="Earl A."/>
            <person name="Ward D."/>
            <person name="Feldgarden M."/>
            <person name="Gevers D."/>
            <person name="Daigneault M."/>
            <person name="Strauss J."/>
            <person name="Allen-Vercoe E."/>
            <person name="Young S.K."/>
            <person name="Zeng Q."/>
            <person name="Gargeya S."/>
            <person name="Fitzgerald M."/>
            <person name="Haas B."/>
            <person name="Abouelleil A."/>
            <person name="Alvarado L."/>
            <person name="Arachchi H.M."/>
            <person name="Berlin A."/>
            <person name="Brown A."/>
            <person name="Chapman S.B."/>
            <person name="Chen Z."/>
            <person name="Dunbar C."/>
            <person name="Freedman E."/>
            <person name="Gearin G."/>
            <person name="Goldberg J."/>
            <person name="Griggs A."/>
            <person name="Gujja S."/>
            <person name="Heiman D."/>
            <person name="Howarth C."/>
            <person name="Larson L."/>
            <person name="Lui A."/>
            <person name="MacDonald P.J.P."/>
            <person name="Montmayeur A."/>
            <person name="Murphy C."/>
            <person name="Neiman D."/>
            <person name="Pearson M."/>
            <person name="Priest M."/>
            <person name="Roberts A."/>
            <person name="Saif S."/>
            <person name="Shea T."/>
            <person name="Shenoy N."/>
            <person name="Sisk P."/>
            <person name="Stolte C."/>
            <person name="Sykes S."/>
            <person name="Wortman J."/>
            <person name="Nusbaum C."/>
            <person name="Birren B."/>
        </authorList>
    </citation>
    <scope>NUCLEOTIDE SEQUENCE [LARGE SCALE GENOMIC DNA]</scope>
    <source>
        <strain evidence="2 3">7_3_47FAA</strain>
    </source>
</reference>
<dbReference type="GeneID" id="87583394"/>
<accession>G9QL33</accession>
<dbReference type="HOGENOM" id="CLU_206939_0_0_9"/>
<dbReference type="RefSeq" id="WP_003354062.1">
    <property type="nucleotide sequence ID" value="NZ_JH414752.1"/>
</dbReference>
<feature type="region of interest" description="Disordered" evidence="1">
    <location>
        <begin position="1"/>
        <end position="50"/>
    </location>
</feature>
<dbReference type="EMBL" id="ACWF01000091">
    <property type="protein sequence ID" value="EHL78132.1"/>
    <property type="molecule type" value="Genomic_DNA"/>
</dbReference>
<feature type="compositionally biased region" description="Basic and acidic residues" evidence="1">
    <location>
        <begin position="23"/>
        <end position="38"/>
    </location>
</feature>
<dbReference type="AlphaFoldDB" id="G9QL33"/>
<dbReference type="PATRIC" id="fig|665952.3.peg.1744"/>
<evidence type="ECO:0000313" key="3">
    <source>
        <dbReference type="Proteomes" id="UP000011747"/>
    </source>
</evidence>
<gene>
    <name evidence="2" type="ORF">HMPREF1015_02443</name>
</gene>